<dbReference type="InterPro" id="IPR003115">
    <property type="entry name" value="ParB_N"/>
</dbReference>
<feature type="domain" description="ParB-like N-terminal" evidence="1">
    <location>
        <begin position="4"/>
        <end position="89"/>
    </location>
</feature>
<evidence type="ECO:0000313" key="2">
    <source>
        <dbReference type="EMBL" id="EFB63113.1"/>
    </source>
</evidence>
<dbReference type="Proteomes" id="UP000003684">
    <property type="component" value="Unassembled WGS sequence"/>
</dbReference>
<dbReference type="CDD" id="cd16402">
    <property type="entry name" value="ParB_N_like_MT"/>
    <property type="match status" value="1"/>
</dbReference>
<sequence length="325" mass="36784">MKVETVSIDKIKPYENNPRNNDDAVDAVANSIKEFGWQQPIVVDNGGVIIAGHTRYKAAKKLGYKEVPIVVADNLTKEQVNAYRLADNKVGELADWDEDLLDQELDDILDIDMSEFGFDLNEEIEKEERTPDALTNDFMVPPFSVLDTRQGNWQDRKREWLDLGIKSELGRKGDLTFAKSINIEGSSGTSVFDPVLTEIIYKWFIPYANANIYDPFAGGSVRGIVAATLGHHYTGIDLRKEQIDANYQNAKEIGTNIDLINWYVDDSQNADKYVKDNTQDLIIACPPYLDLEVYSDDPKDLSTMSDDEFDNIYQKILQNAVKNLK</sequence>
<accession>D1YHN0</accession>
<dbReference type="SUPFAM" id="SSF110849">
    <property type="entry name" value="ParB/Sulfiredoxin"/>
    <property type="match status" value="1"/>
</dbReference>
<dbReference type="InterPro" id="IPR036086">
    <property type="entry name" value="ParB/Sulfiredoxin_sf"/>
</dbReference>
<dbReference type="SUPFAM" id="SSF53335">
    <property type="entry name" value="S-adenosyl-L-methionine-dependent methyltransferases"/>
    <property type="match status" value="1"/>
</dbReference>
<dbReference type="InterPro" id="IPR029063">
    <property type="entry name" value="SAM-dependent_MTases_sf"/>
</dbReference>
<comment type="caution">
    <text evidence="2">The sequence shown here is derived from an EMBL/GenBank/DDBJ whole genome shotgun (WGS) entry which is preliminary data.</text>
</comment>
<name>D1YHN0_LACGS</name>
<dbReference type="PANTHER" id="PTHR33375:SF1">
    <property type="entry name" value="CHROMOSOME-PARTITIONING PROTEIN PARB-RELATED"/>
    <property type="match status" value="1"/>
</dbReference>
<dbReference type="GO" id="GO:0005694">
    <property type="term" value="C:chromosome"/>
    <property type="evidence" value="ECO:0007669"/>
    <property type="project" value="TreeGrafter"/>
</dbReference>
<protein>
    <submittedName>
        <fullName evidence="2">ParB-like protein</fullName>
    </submittedName>
</protein>
<dbReference type="Pfam" id="PF02195">
    <property type="entry name" value="ParB_N"/>
    <property type="match status" value="1"/>
</dbReference>
<proteinExistence type="predicted"/>
<evidence type="ECO:0000259" key="1">
    <source>
        <dbReference type="SMART" id="SM00470"/>
    </source>
</evidence>
<gene>
    <name evidence="2" type="ORF">HMPREF9209_0590</name>
</gene>
<dbReference type="GO" id="GO:0007059">
    <property type="term" value="P:chromosome segregation"/>
    <property type="evidence" value="ECO:0007669"/>
    <property type="project" value="TreeGrafter"/>
</dbReference>
<dbReference type="InterPro" id="IPR050336">
    <property type="entry name" value="Chromosome_partition/occlusion"/>
</dbReference>
<dbReference type="Gene3D" id="3.90.1530.10">
    <property type="entry name" value="Conserved hypothetical protein from pyrococcus furiosus pfu- 392566-001, ParB domain"/>
    <property type="match status" value="1"/>
</dbReference>
<dbReference type="Gene3D" id="3.40.50.150">
    <property type="entry name" value="Vaccinia Virus protein VP39"/>
    <property type="match status" value="1"/>
</dbReference>
<dbReference type="EMBL" id="ADFT01000011">
    <property type="protein sequence ID" value="EFB63113.1"/>
    <property type="molecule type" value="Genomic_DNA"/>
</dbReference>
<reference evidence="2 3" key="1">
    <citation type="submission" date="2009-12" db="EMBL/GenBank/DDBJ databases">
        <title>Genome Sequence of Lactobacillus gasseri 224-1.</title>
        <authorList>
            <person name="Durkin A.S."/>
            <person name="Madupu R."/>
            <person name="Torralba M."/>
            <person name="Methe B."/>
            <person name="Sutton G."/>
            <person name="Strausberg R.L."/>
            <person name="Nelson K.E."/>
        </authorList>
    </citation>
    <scope>NUCLEOTIDE SEQUENCE [LARGE SCALE GENOMIC DNA]</scope>
    <source>
        <strain evidence="2 3">224-1</strain>
    </source>
</reference>
<dbReference type="PANTHER" id="PTHR33375">
    <property type="entry name" value="CHROMOSOME-PARTITIONING PROTEIN PARB-RELATED"/>
    <property type="match status" value="1"/>
</dbReference>
<dbReference type="SMART" id="SM00470">
    <property type="entry name" value="ParB"/>
    <property type="match status" value="1"/>
</dbReference>
<dbReference type="AlphaFoldDB" id="D1YHN0"/>
<organism evidence="2 3">
    <name type="scientific">Lactobacillus gasseri 224-1</name>
    <dbReference type="NCBI Taxonomy" id="679196"/>
    <lineage>
        <taxon>Bacteria</taxon>
        <taxon>Bacillati</taxon>
        <taxon>Bacillota</taxon>
        <taxon>Bacilli</taxon>
        <taxon>Lactobacillales</taxon>
        <taxon>Lactobacillaceae</taxon>
        <taxon>Lactobacillus</taxon>
    </lineage>
</organism>
<evidence type="ECO:0000313" key="3">
    <source>
        <dbReference type="Proteomes" id="UP000003684"/>
    </source>
</evidence>
<dbReference type="GO" id="GO:0045881">
    <property type="term" value="P:positive regulation of sporulation resulting in formation of a cellular spore"/>
    <property type="evidence" value="ECO:0007669"/>
    <property type="project" value="TreeGrafter"/>
</dbReference>